<organism evidence="2 3">
    <name type="scientific">Kingdonia uniflora</name>
    <dbReference type="NCBI Taxonomy" id="39325"/>
    <lineage>
        <taxon>Eukaryota</taxon>
        <taxon>Viridiplantae</taxon>
        <taxon>Streptophyta</taxon>
        <taxon>Embryophyta</taxon>
        <taxon>Tracheophyta</taxon>
        <taxon>Spermatophyta</taxon>
        <taxon>Magnoliopsida</taxon>
        <taxon>Ranunculales</taxon>
        <taxon>Circaeasteraceae</taxon>
        <taxon>Kingdonia</taxon>
    </lineage>
</organism>
<dbReference type="Proteomes" id="UP000541444">
    <property type="component" value="Unassembled WGS sequence"/>
</dbReference>
<evidence type="ECO:0000256" key="1">
    <source>
        <dbReference type="SAM" id="SignalP"/>
    </source>
</evidence>
<evidence type="ECO:0000313" key="3">
    <source>
        <dbReference type="Proteomes" id="UP000541444"/>
    </source>
</evidence>
<protein>
    <submittedName>
        <fullName evidence="2">Uncharacterized protein</fullName>
    </submittedName>
</protein>
<keyword evidence="3" id="KW-1185">Reference proteome</keyword>
<dbReference type="EMBL" id="JACGCM010000625">
    <property type="protein sequence ID" value="KAF6169770.1"/>
    <property type="molecule type" value="Genomic_DNA"/>
</dbReference>
<reference evidence="2 3" key="1">
    <citation type="journal article" date="2020" name="IScience">
        <title>Genome Sequencing of the Endangered Kingdonia uniflora (Circaeasteraceae, Ranunculales) Reveals Potential Mechanisms of Evolutionary Specialization.</title>
        <authorList>
            <person name="Sun Y."/>
            <person name="Deng T."/>
            <person name="Zhang A."/>
            <person name="Moore M.J."/>
            <person name="Landis J.B."/>
            <person name="Lin N."/>
            <person name="Zhang H."/>
            <person name="Zhang X."/>
            <person name="Huang J."/>
            <person name="Zhang X."/>
            <person name="Sun H."/>
            <person name="Wang H."/>
        </authorList>
    </citation>
    <scope>NUCLEOTIDE SEQUENCE [LARGE SCALE GENOMIC DNA]</scope>
    <source>
        <strain evidence="2">TB1705</strain>
        <tissue evidence="2">Leaf</tissue>
    </source>
</reference>
<gene>
    <name evidence="2" type="ORF">GIB67_018563</name>
</gene>
<keyword evidence="1" id="KW-0732">Signal</keyword>
<proteinExistence type="predicted"/>
<evidence type="ECO:0000313" key="2">
    <source>
        <dbReference type="EMBL" id="KAF6169770.1"/>
    </source>
</evidence>
<dbReference type="AlphaFoldDB" id="A0A7J7NRU3"/>
<sequence length="78" mass="9164">MFSYILCNLIVLIFANFMENSKNSVTRFYEDKTQSNVTKDGVFHGTKAIKYIFNYISKRHVKIQICDEVKLQVSCEFL</sequence>
<name>A0A7J7NRU3_9MAGN</name>
<feature type="signal peptide" evidence="1">
    <location>
        <begin position="1"/>
        <end position="15"/>
    </location>
</feature>
<comment type="caution">
    <text evidence="2">The sequence shown here is derived from an EMBL/GenBank/DDBJ whole genome shotgun (WGS) entry which is preliminary data.</text>
</comment>
<accession>A0A7J7NRU3</accession>
<feature type="chain" id="PRO_5029595449" evidence="1">
    <location>
        <begin position="16"/>
        <end position="78"/>
    </location>
</feature>